<sequence>MFKSTAIYDNRIDDKKELENKLLLSEEGNEDTEFYLPNGLIFAKGYNRIVYGDHGPYLELARYHIKHKLFSRFGETINYRNLPDENYKYYYFWLYPNGFIDIKVYLQIKPVANLPNAPKRSDGKCSTFNRQEGYADYKRGLFYIDPFCLSNDKIYQ</sequence>
<organism evidence="1">
    <name type="scientific">uncultured Caudovirales phage</name>
    <dbReference type="NCBI Taxonomy" id="2100421"/>
    <lineage>
        <taxon>Viruses</taxon>
        <taxon>Duplodnaviria</taxon>
        <taxon>Heunggongvirae</taxon>
        <taxon>Uroviricota</taxon>
        <taxon>Caudoviricetes</taxon>
        <taxon>Peduoviridae</taxon>
        <taxon>Maltschvirus</taxon>
        <taxon>Maltschvirus maltsch</taxon>
    </lineage>
</organism>
<proteinExistence type="predicted"/>
<dbReference type="EMBL" id="LR797252">
    <property type="protein sequence ID" value="CAB4197005.1"/>
    <property type="molecule type" value="Genomic_DNA"/>
</dbReference>
<gene>
    <name evidence="1" type="ORF">UFOVP1290_525</name>
</gene>
<evidence type="ECO:0000313" key="1">
    <source>
        <dbReference type="EMBL" id="CAB4197005.1"/>
    </source>
</evidence>
<protein>
    <submittedName>
        <fullName evidence="1">Uncharacterized protein</fullName>
    </submittedName>
</protein>
<reference evidence="1" key="1">
    <citation type="submission" date="2020-05" db="EMBL/GenBank/DDBJ databases">
        <authorList>
            <person name="Chiriac C."/>
            <person name="Salcher M."/>
            <person name="Ghai R."/>
            <person name="Kavagutti S V."/>
        </authorList>
    </citation>
    <scope>NUCLEOTIDE SEQUENCE</scope>
</reference>
<name>A0A6J5RXM3_9CAUD</name>
<accession>A0A6J5RXM3</accession>